<gene>
    <name evidence="2" type="ORF">J2Z64_004121</name>
</gene>
<reference evidence="2" key="1">
    <citation type="submission" date="2021-03" db="EMBL/GenBank/DDBJ databases">
        <title>Genomic Encyclopedia of Type Strains, Phase IV (KMG-IV): sequencing the most valuable type-strain genomes for metagenomic binning, comparative biology and taxonomic classification.</title>
        <authorList>
            <person name="Goeker M."/>
        </authorList>
    </citation>
    <scope>NUCLEOTIDE SEQUENCE</scope>
    <source>
        <strain evidence="2">DSM 107338</strain>
    </source>
</reference>
<evidence type="ECO:0000313" key="2">
    <source>
        <dbReference type="EMBL" id="MBP2079822.1"/>
    </source>
</evidence>
<evidence type="ECO:0000313" key="3">
    <source>
        <dbReference type="Proteomes" id="UP001138793"/>
    </source>
</evidence>
<dbReference type="Proteomes" id="UP001138793">
    <property type="component" value="Unassembled WGS sequence"/>
</dbReference>
<protein>
    <recommendedName>
        <fullName evidence="1">Glutaredoxin domain-containing protein</fullName>
    </recommendedName>
</protein>
<sequence>MRYSHVTVYISDNNLKSNKVISLLDKYNITYNKKNVSSNHTYMEELHEQEIYGTPATFIDGNEPILGYQKNKIENALGINGDNSDFGLQIKRF</sequence>
<organism evidence="2 3">
    <name type="scientific">Oceanobacillus polygoni</name>
    <dbReference type="NCBI Taxonomy" id="1235259"/>
    <lineage>
        <taxon>Bacteria</taxon>
        <taxon>Bacillati</taxon>
        <taxon>Bacillota</taxon>
        <taxon>Bacilli</taxon>
        <taxon>Bacillales</taxon>
        <taxon>Bacillaceae</taxon>
        <taxon>Oceanobacillus</taxon>
    </lineage>
</organism>
<evidence type="ECO:0000259" key="1">
    <source>
        <dbReference type="Pfam" id="PF00462"/>
    </source>
</evidence>
<dbReference type="InterPro" id="IPR036249">
    <property type="entry name" value="Thioredoxin-like_sf"/>
</dbReference>
<proteinExistence type="predicted"/>
<dbReference type="EMBL" id="JAGGMB010000021">
    <property type="protein sequence ID" value="MBP2079822.1"/>
    <property type="molecule type" value="Genomic_DNA"/>
</dbReference>
<keyword evidence="3" id="KW-1185">Reference proteome</keyword>
<dbReference type="Gene3D" id="3.40.30.10">
    <property type="entry name" value="Glutaredoxin"/>
    <property type="match status" value="1"/>
</dbReference>
<name>A0A9X0YWJ0_9BACI</name>
<dbReference type="InterPro" id="IPR002109">
    <property type="entry name" value="Glutaredoxin"/>
</dbReference>
<dbReference type="SUPFAM" id="SSF52833">
    <property type="entry name" value="Thioredoxin-like"/>
    <property type="match status" value="1"/>
</dbReference>
<feature type="domain" description="Glutaredoxin" evidence="1">
    <location>
        <begin position="7"/>
        <end position="62"/>
    </location>
</feature>
<dbReference type="Pfam" id="PF00462">
    <property type="entry name" value="Glutaredoxin"/>
    <property type="match status" value="1"/>
</dbReference>
<dbReference type="OrthoDB" id="9795531at2"/>
<dbReference type="RefSeq" id="WP_149476563.1">
    <property type="nucleotide sequence ID" value="NZ_JAGGMB010000021.1"/>
</dbReference>
<dbReference type="AlphaFoldDB" id="A0A9X0YWJ0"/>
<comment type="caution">
    <text evidence="2">The sequence shown here is derived from an EMBL/GenBank/DDBJ whole genome shotgun (WGS) entry which is preliminary data.</text>
</comment>
<accession>A0A9X0YWJ0</accession>